<name>A0A811UV77_CERCA</name>
<comment type="caution">
    <text evidence="1">The sequence shown here is derived from an EMBL/GenBank/DDBJ whole genome shotgun (WGS) entry which is preliminary data.</text>
</comment>
<evidence type="ECO:0000313" key="2">
    <source>
        <dbReference type="Proteomes" id="UP000606786"/>
    </source>
</evidence>
<dbReference type="EMBL" id="CAJHJT010000034">
    <property type="protein sequence ID" value="CAD7003099.1"/>
    <property type="molecule type" value="Genomic_DNA"/>
</dbReference>
<gene>
    <name evidence="1" type="ORF">CCAP1982_LOCUS11562</name>
</gene>
<proteinExistence type="predicted"/>
<reference evidence="1" key="1">
    <citation type="submission" date="2020-11" db="EMBL/GenBank/DDBJ databases">
        <authorList>
            <person name="Whitehead M."/>
        </authorList>
    </citation>
    <scope>NUCLEOTIDE SEQUENCE</scope>
    <source>
        <strain evidence="1">EGII</strain>
    </source>
</reference>
<dbReference type="AlphaFoldDB" id="A0A811UV77"/>
<dbReference type="Proteomes" id="UP000606786">
    <property type="component" value="Unassembled WGS sequence"/>
</dbReference>
<accession>A0A811UV77</accession>
<evidence type="ECO:0000313" key="1">
    <source>
        <dbReference type="EMBL" id="CAD7003099.1"/>
    </source>
</evidence>
<keyword evidence="2" id="KW-1185">Reference proteome</keyword>
<protein>
    <submittedName>
        <fullName evidence="1">(Mediterranean fruit fly) hypothetical protein</fullName>
    </submittedName>
</protein>
<organism evidence="1 2">
    <name type="scientific">Ceratitis capitata</name>
    <name type="common">Mediterranean fruit fly</name>
    <name type="synonym">Tephritis capitata</name>
    <dbReference type="NCBI Taxonomy" id="7213"/>
    <lineage>
        <taxon>Eukaryota</taxon>
        <taxon>Metazoa</taxon>
        <taxon>Ecdysozoa</taxon>
        <taxon>Arthropoda</taxon>
        <taxon>Hexapoda</taxon>
        <taxon>Insecta</taxon>
        <taxon>Pterygota</taxon>
        <taxon>Neoptera</taxon>
        <taxon>Endopterygota</taxon>
        <taxon>Diptera</taxon>
        <taxon>Brachycera</taxon>
        <taxon>Muscomorpha</taxon>
        <taxon>Tephritoidea</taxon>
        <taxon>Tephritidae</taxon>
        <taxon>Ceratitis</taxon>
        <taxon>Ceratitis</taxon>
    </lineage>
</organism>
<sequence>MEETSTVHSHHHNYQSMEIKMIKVAAGLLAQEPGCVQLSTPVCTATTNTLFYVSYNKDDDAARTVAGAAVQTTRNANNEVKNYLYHFTVVFVGLLLQYKSTPSITQTTLVV</sequence>